<dbReference type="InParanoid" id="A0A2K3DV08"/>
<dbReference type="SMART" id="SM00332">
    <property type="entry name" value="PP2Cc"/>
    <property type="match status" value="1"/>
</dbReference>
<keyword evidence="4" id="KW-1185">Reference proteome</keyword>
<dbReference type="Pfam" id="PF00481">
    <property type="entry name" value="PP2C"/>
    <property type="match status" value="1"/>
</dbReference>
<dbReference type="FunFam" id="3.60.40.10:FF:000262">
    <property type="entry name" value="Predicted protein"/>
    <property type="match status" value="1"/>
</dbReference>
<dbReference type="EMBL" id="CM008965">
    <property type="protein sequence ID" value="PNW84365.1"/>
    <property type="molecule type" value="Genomic_DNA"/>
</dbReference>
<evidence type="ECO:0000259" key="2">
    <source>
        <dbReference type="PROSITE" id="PS51746"/>
    </source>
</evidence>
<dbReference type="SUPFAM" id="SSF81606">
    <property type="entry name" value="PP2C-like"/>
    <property type="match status" value="1"/>
</dbReference>
<dbReference type="InterPro" id="IPR015655">
    <property type="entry name" value="PP2C"/>
</dbReference>
<feature type="region of interest" description="Disordered" evidence="1">
    <location>
        <begin position="178"/>
        <end position="211"/>
    </location>
</feature>
<dbReference type="InterPro" id="IPR001932">
    <property type="entry name" value="PPM-type_phosphatase-like_dom"/>
</dbReference>
<name>A0A2K3DV08_CHLRE</name>
<dbReference type="CDD" id="cd00143">
    <property type="entry name" value="PP2Cc"/>
    <property type="match status" value="1"/>
</dbReference>
<dbReference type="Gramene" id="PNW84365">
    <property type="protein sequence ID" value="PNW84365"/>
    <property type="gene ID" value="CHLRE_04g232802v5"/>
</dbReference>
<dbReference type="AlphaFoldDB" id="A0A2K3DV08"/>
<dbReference type="OrthoDB" id="416093at2759"/>
<evidence type="ECO:0000256" key="1">
    <source>
        <dbReference type="SAM" id="MobiDB-lite"/>
    </source>
</evidence>
<feature type="domain" description="PPM-type phosphatase" evidence="2">
    <location>
        <begin position="87"/>
        <end position="395"/>
    </location>
</feature>
<dbReference type="InterPro" id="IPR036457">
    <property type="entry name" value="PPM-type-like_dom_sf"/>
</dbReference>
<organism evidence="3 4">
    <name type="scientific">Chlamydomonas reinhardtii</name>
    <name type="common">Chlamydomonas smithii</name>
    <dbReference type="NCBI Taxonomy" id="3055"/>
    <lineage>
        <taxon>Eukaryota</taxon>
        <taxon>Viridiplantae</taxon>
        <taxon>Chlorophyta</taxon>
        <taxon>core chlorophytes</taxon>
        <taxon>Chlorophyceae</taxon>
        <taxon>CS clade</taxon>
        <taxon>Chlamydomonadales</taxon>
        <taxon>Chlamydomonadaceae</taxon>
        <taxon>Chlamydomonas</taxon>
    </lineage>
</organism>
<feature type="region of interest" description="Disordered" evidence="1">
    <location>
        <begin position="1"/>
        <end position="29"/>
    </location>
</feature>
<dbReference type="RefSeq" id="XP_042925472.1">
    <property type="nucleotide sequence ID" value="XM_043062120.1"/>
</dbReference>
<accession>A0A2K3DV08</accession>
<dbReference type="PROSITE" id="PS51746">
    <property type="entry name" value="PPM_2"/>
    <property type="match status" value="1"/>
</dbReference>
<dbReference type="KEGG" id="cre:CHLRE_04g232802v5"/>
<dbReference type="PaxDb" id="3055-EDO96379"/>
<protein>
    <recommendedName>
        <fullName evidence="2">PPM-type phosphatase domain-containing protein</fullName>
    </recommendedName>
</protein>
<reference evidence="3 4" key="1">
    <citation type="journal article" date="2007" name="Science">
        <title>The Chlamydomonas genome reveals the evolution of key animal and plant functions.</title>
        <authorList>
            <person name="Merchant S.S."/>
            <person name="Prochnik S.E."/>
            <person name="Vallon O."/>
            <person name="Harris E.H."/>
            <person name="Karpowicz S.J."/>
            <person name="Witman G.B."/>
            <person name="Terry A."/>
            <person name="Salamov A."/>
            <person name="Fritz-Laylin L.K."/>
            <person name="Marechal-Drouard L."/>
            <person name="Marshall W.F."/>
            <person name="Qu L.H."/>
            <person name="Nelson D.R."/>
            <person name="Sanderfoot A.A."/>
            <person name="Spalding M.H."/>
            <person name="Kapitonov V.V."/>
            <person name="Ren Q."/>
            <person name="Ferris P."/>
            <person name="Lindquist E."/>
            <person name="Shapiro H."/>
            <person name="Lucas S.M."/>
            <person name="Grimwood J."/>
            <person name="Schmutz J."/>
            <person name="Cardol P."/>
            <person name="Cerutti H."/>
            <person name="Chanfreau G."/>
            <person name="Chen C.L."/>
            <person name="Cognat V."/>
            <person name="Croft M.T."/>
            <person name="Dent R."/>
            <person name="Dutcher S."/>
            <person name="Fernandez E."/>
            <person name="Fukuzawa H."/>
            <person name="Gonzalez-Ballester D."/>
            <person name="Gonzalez-Halphen D."/>
            <person name="Hallmann A."/>
            <person name="Hanikenne M."/>
            <person name="Hippler M."/>
            <person name="Inwood W."/>
            <person name="Jabbari K."/>
            <person name="Kalanon M."/>
            <person name="Kuras R."/>
            <person name="Lefebvre P.A."/>
            <person name="Lemaire S.D."/>
            <person name="Lobanov A.V."/>
            <person name="Lohr M."/>
            <person name="Manuell A."/>
            <person name="Meier I."/>
            <person name="Mets L."/>
            <person name="Mittag M."/>
            <person name="Mittelmeier T."/>
            <person name="Moroney J.V."/>
            <person name="Moseley J."/>
            <person name="Napoli C."/>
            <person name="Nedelcu A.M."/>
            <person name="Niyogi K."/>
            <person name="Novoselov S.V."/>
            <person name="Paulsen I.T."/>
            <person name="Pazour G."/>
            <person name="Purton S."/>
            <person name="Ral J.P."/>
            <person name="Riano-Pachon D.M."/>
            <person name="Riekhof W."/>
            <person name="Rymarquis L."/>
            <person name="Schroda M."/>
            <person name="Stern D."/>
            <person name="Umen J."/>
            <person name="Willows R."/>
            <person name="Wilson N."/>
            <person name="Zimmer S.L."/>
            <person name="Allmer J."/>
            <person name="Balk J."/>
            <person name="Bisova K."/>
            <person name="Chen C.J."/>
            <person name="Elias M."/>
            <person name="Gendler K."/>
            <person name="Hauser C."/>
            <person name="Lamb M.R."/>
            <person name="Ledford H."/>
            <person name="Long J.C."/>
            <person name="Minagawa J."/>
            <person name="Page M.D."/>
            <person name="Pan J."/>
            <person name="Pootakham W."/>
            <person name="Roje S."/>
            <person name="Rose A."/>
            <person name="Stahlberg E."/>
            <person name="Terauchi A.M."/>
            <person name="Yang P."/>
            <person name="Ball S."/>
            <person name="Bowler C."/>
            <person name="Dieckmann C.L."/>
            <person name="Gladyshev V.N."/>
            <person name="Green P."/>
            <person name="Jorgensen R."/>
            <person name="Mayfield S."/>
            <person name="Mueller-Roeber B."/>
            <person name="Rajamani S."/>
            <person name="Sayre R.T."/>
            <person name="Brokstein P."/>
            <person name="Dubchak I."/>
            <person name="Goodstein D."/>
            <person name="Hornick L."/>
            <person name="Huang Y.W."/>
            <person name="Jhaveri J."/>
            <person name="Luo Y."/>
            <person name="Martinez D."/>
            <person name="Ngau W.C."/>
            <person name="Otillar B."/>
            <person name="Poliakov A."/>
            <person name="Porter A."/>
            <person name="Szajkowski L."/>
            <person name="Werner G."/>
            <person name="Zhou K."/>
            <person name="Grigoriev I.V."/>
            <person name="Rokhsar D.S."/>
            <person name="Grossman A.R."/>
        </authorList>
    </citation>
    <scope>NUCLEOTIDE SEQUENCE [LARGE SCALE GENOMIC DNA]</scope>
    <source>
        <strain evidence="4">CC-503</strain>
    </source>
</reference>
<dbReference type="GO" id="GO:0004722">
    <property type="term" value="F:protein serine/threonine phosphatase activity"/>
    <property type="evidence" value="ECO:0000318"/>
    <property type="project" value="GO_Central"/>
</dbReference>
<evidence type="ECO:0000313" key="4">
    <source>
        <dbReference type="Proteomes" id="UP000006906"/>
    </source>
</evidence>
<sequence>MTATVAVPSAAPNDQLWPSPGRWPTPAPQRNYPCPSAVYHGSAQVTGLLKSKTQDYVLTGRQIALDLAGEEAPDSLFNERSASNLAASAAGCSNGPLSTIDILTTASLVVTGVFDGHGGDCSARYAQEAMLGAIAADRRLHAGLGGGDADVTRTALKAAFARVDADLLALQETCECEPAPARGEPSRGQHGGLAAPSPPSASSSAPGQPVCHDGTTALVTVQLGGLLAVANAGDSRAVLCREGQAVRLSRDHTPALRSERERIEAAGGQVVTARGAARVLAPAVQGASTVKALSVSRSLGDPDFKATGLLISEPDVAVVPLVAGQDSFLISASDGLWGLVGDQEAVDAVAVVLAEYARMSATARSGAAKAAARALLKLAQDCGSVDDITVVVTVFAWGAASSGGSASAAGTAPRGT</sequence>
<dbReference type="GO" id="GO:0007165">
    <property type="term" value="P:signal transduction"/>
    <property type="evidence" value="ECO:0000318"/>
    <property type="project" value="GO_Central"/>
</dbReference>
<dbReference type="ExpressionAtlas" id="A0A2K3DV08">
    <property type="expression patterns" value="baseline"/>
</dbReference>
<dbReference type="Gene3D" id="3.60.40.10">
    <property type="entry name" value="PPM-type phosphatase domain"/>
    <property type="match status" value="1"/>
</dbReference>
<dbReference type="GeneID" id="5729227"/>
<gene>
    <name evidence="3" type="ORF">CHLRE_04g232802v5</name>
</gene>
<dbReference type="PANTHER" id="PTHR47992">
    <property type="entry name" value="PROTEIN PHOSPHATASE"/>
    <property type="match status" value="1"/>
</dbReference>
<evidence type="ECO:0000313" key="3">
    <source>
        <dbReference type="EMBL" id="PNW84365.1"/>
    </source>
</evidence>
<dbReference type="Proteomes" id="UP000006906">
    <property type="component" value="Chromosome 4"/>
</dbReference>
<proteinExistence type="predicted"/>